<dbReference type="Pfam" id="PF01753">
    <property type="entry name" value="zf-MYND"/>
    <property type="match status" value="1"/>
</dbReference>
<keyword evidence="1" id="KW-0479">Metal-binding</keyword>
<dbReference type="PROSITE" id="PS50865">
    <property type="entry name" value="ZF_MYND_2"/>
    <property type="match status" value="1"/>
</dbReference>
<reference evidence="7 8" key="1">
    <citation type="journal article" date="2021" name="Sci. Rep.">
        <title>The genome of the diatom Chaetoceros tenuissimus carries an ancient integrated fragment of an extant virus.</title>
        <authorList>
            <person name="Hongo Y."/>
            <person name="Kimura K."/>
            <person name="Takaki Y."/>
            <person name="Yoshida Y."/>
            <person name="Baba S."/>
            <person name="Kobayashi G."/>
            <person name="Nagasaki K."/>
            <person name="Hano T."/>
            <person name="Tomaru Y."/>
        </authorList>
    </citation>
    <scope>NUCLEOTIDE SEQUENCE [LARGE SCALE GENOMIC DNA]</scope>
    <source>
        <strain evidence="7 8">NIES-3715</strain>
    </source>
</reference>
<evidence type="ECO:0000256" key="2">
    <source>
        <dbReference type="ARBA" id="ARBA00022771"/>
    </source>
</evidence>
<evidence type="ECO:0000313" key="7">
    <source>
        <dbReference type="EMBL" id="GFH47839.1"/>
    </source>
</evidence>
<feature type="domain" description="MYND-type" evidence="6">
    <location>
        <begin position="251"/>
        <end position="298"/>
    </location>
</feature>
<dbReference type="SUPFAM" id="SSF144232">
    <property type="entry name" value="HIT/MYND zinc finger-like"/>
    <property type="match status" value="1"/>
</dbReference>
<dbReference type="EMBL" id="BLLK01000023">
    <property type="protein sequence ID" value="GFH47839.1"/>
    <property type="molecule type" value="Genomic_DNA"/>
</dbReference>
<evidence type="ECO:0000313" key="8">
    <source>
        <dbReference type="Proteomes" id="UP001054902"/>
    </source>
</evidence>
<feature type="compositionally biased region" description="Basic residues" evidence="5">
    <location>
        <begin position="1"/>
        <end position="15"/>
    </location>
</feature>
<dbReference type="Gene3D" id="6.10.140.2220">
    <property type="match status" value="1"/>
</dbReference>
<evidence type="ECO:0000256" key="5">
    <source>
        <dbReference type="SAM" id="MobiDB-lite"/>
    </source>
</evidence>
<keyword evidence="3" id="KW-0862">Zinc</keyword>
<organism evidence="7 8">
    <name type="scientific">Chaetoceros tenuissimus</name>
    <dbReference type="NCBI Taxonomy" id="426638"/>
    <lineage>
        <taxon>Eukaryota</taxon>
        <taxon>Sar</taxon>
        <taxon>Stramenopiles</taxon>
        <taxon>Ochrophyta</taxon>
        <taxon>Bacillariophyta</taxon>
        <taxon>Coscinodiscophyceae</taxon>
        <taxon>Chaetocerotophycidae</taxon>
        <taxon>Chaetocerotales</taxon>
        <taxon>Chaetocerotaceae</taxon>
        <taxon>Chaetoceros</taxon>
    </lineage>
</organism>
<keyword evidence="8" id="KW-1185">Reference proteome</keyword>
<protein>
    <recommendedName>
        <fullName evidence="6">MYND-type domain-containing protein</fullName>
    </recommendedName>
</protein>
<dbReference type="Proteomes" id="UP001054902">
    <property type="component" value="Unassembled WGS sequence"/>
</dbReference>
<evidence type="ECO:0000256" key="1">
    <source>
        <dbReference type="ARBA" id="ARBA00022723"/>
    </source>
</evidence>
<evidence type="ECO:0000256" key="4">
    <source>
        <dbReference type="PROSITE-ProRule" id="PRU00134"/>
    </source>
</evidence>
<comment type="caution">
    <text evidence="7">The sequence shown here is derived from an EMBL/GenBank/DDBJ whole genome shotgun (WGS) entry which is preliminary data.</text>
</comment>
<evidence type="ECO:0000259" key="6">
    <source>
        <dbReference type="PROSITE" id="PS50865"/>
    </source>
</evidence>
<name>A0AAD3H2U1_9STRA</name>
<proteinExistence type="predicted"/>
<dbReference type="InterPro" id="IPR002893">
    <property type="entry name" value="Znf_MYND"/>
</dbReference>
<feature type="region of interest" description="Disordered" evidence="5">
    <location>
        <begin position="1"/>
        <end position="31"/>
    </location>
</feature>
<keyword evidence="2 4" id="KW-0863">Zinc-finger</keyword>
<sequence>MGKKSKRRAGRKSTKKSADEESNVLKTDESDDDLSDFEIDQAFLDFMLWSLSDEDKADITPKKFIKMNPHMTKKLVTGDITVDSILEKRQDFLFKIEARIQNIEFGEGIDHLITGIKFNNDAYQYAFREQLELSVSRNKETYSDSPLLHYVYGTFHEVIQRWQLLDRPICLEDSLYWNKKSKVKFDKLFQDTVKDLVSSTFDSVSEKSKIAIFEKYYLHPTAREEGYQEGFIYAQVILKAALVLFEEKHRCWRCERLHLEGEGTQTKALICAGCKCAVYCSRECQVKHWKEGRHGKHCKNINGVWSEFECRKNRVGRAVKMKKIFTKPIIVDGIKKECFLRPCEPLDYFSVGYGTKVLENAVFASMDIYYENMAKLACGGKHVLFEEETISSELEDRIRGGGYEDVLSEFDPESLKKDEVMNMHLLTEMLQYKESHLPKENVKDRVKGLSGDRLSVDRFVTLYICYSPFNLGESIGGTMNKFLIETNTLQELKKYHEKD</sequence>
<dbReference type="GO" id="GO:0008270">
    <property type="term" value="F:zinc ion binding"/>
    <property type="evidence" value="ECO:0007669"/>
    <property type="project" value="UniProtKB-KW"/>
</dbReference>
<gene>
    <name evidence="7" type="ORF">CTEN210_04315</name>
</gene>
<accession>A0AAD3H2U1</accession>
<dbReference type="AlphaFoldDB" id="A0AAD3H2U1"/>
<evidence type="ECO:0000256" key="3">
    <source>
        <dbReference type="ARBA" id="ARBA00022833"/>
    </source>
</evidence>